<feature type="region of interest" description="Disordered" evidence="1">
    <location>
        <begin position="14"/>
        <end position="72"/>
    </location>
</feature>
<reference evidence="2 3" key="1">
    <citation type="submission" date="2019-05" db="EMBL/GenBank/DDBJ databases">
        <title>Another draft genome of Portunus trituberculatus and its Hox gene families provides insights of decapod evolution.</title>
        <authorList>
            <person name="Jeong J.-H."/>
            <person name="Song I."/>
            <person name="Kim S."/>
            <person name="Choi T."/>
            <person name="Kim D."/>
            <person name="Ryu S."/>
            <person name="Kim W."/>
        </authorList>
    </citation>
    <scope>NUCLEOTIDE SEQUENCE [LARGE SCALE GENOMIC DNA]</scope>
    <source>
        <tissue evidence="2">Muscle</tissue>
    </source>
</reference>
<name>A0A5B7HFK7_PORTR</name>
<organism evidence="2 3">
    <name type="scientific">Portunus trituberculatus</name>
    <name type="common">Swimming crab</name>
    <name type="synonym">Neptunus trituberculatus</name>
    <dbReference type="NCBI Taxonomy" id="210409"/>
    <lineage>
        <taxon>Eukaryota</taxon>
        <taxon>Metazoa</taxon>
        <taxon>Ecdysozoa</taxon>
        <taxon>Arthropoda</taxon>
        <taxon>Crustacea</taxon>
        <taxon>Multicrustacea</taxon>
        <taxon>Malacostraca</taxon>
        <taxon>Eumalacostraca</taxon>
        <taxon>Eucarida</taxon>
        <taxon>Decapoda</taxon>
        <taxon>Pleocyemata</taxon>
        <taxon>Brachyura</taxon>
        <taxon>Eubrachyura</taxon>
        <taxon>Portunoidea</taxon>
        <taxon>Portunidae</taxon>
        <taxon>Portuninae</taxon>
        <taxon>Portunus</taxon>
    </lineage>
</organism>
<sequence length="72" mass="7762">MVMLQGVMELTLFRGDSKSRAGGPPSASPQPHTHCVPDALTTPSDDQPTHGSRHKCPPTRPLINNKLHIKLG</sequence>
<dbReference type="Proteomes" id="UP000324222">
    <property type="component" value="Unassembled WGS sequence"/>
</dbReference>
<keyword evidence="3" id="KW-1185">Reference proteome</keyword>
<gene>
    <name evidence="2" type="ORF">E2C01_063144</name>
</gene>
<protein>
    <submittedName>
        <fullName evidence="2">Uncharacterized protein</fullName>
    </submittedName>
</protein>
<evidence type="ECO:0000313" key="2">
    <source>
        <dbReference type="EMBL" id="MPC68933.1"/>
    </source>
</evidence>
<evidence type="ECO:0000256" key="1">
    <source>
        <dbReference type="SAM" id="MobiDB-lite"/>
    </source>
</evidence>
<feature type="compositionally biased region" description="Polar residues" evidence="1">
    <location>
        <begin position="41"/>
        <end position="50"/>
    </location>
</feature>
<dbReference type="EMBL" id="VSRR010028636">
    <property type="protein sequence ID" value="MPC68933.1"/>
    <property type="molecule type" value="Genomic_DNA"/>
</dbReference>
<comment type="caution">
    <text evidence="2">The sequence shown here is derived from an EMBL/GenBank/DDBJ whole genome shotgun (WGS) entry which is preliminary data.</text>
</comment>
<evidence type="ECO:0000313" key="3">
    <source>
        <dbReference type="Proteomes" id="UP000324222"/>
    </source>
</evidence>
<dbReference type="AlphaFoldDB" id="A0A5B7HFK7"/>
<accession>A0A5B7HFK7</accession>
<proteinExistence type="predicted"/>